<accession>A0A136A4A1</accession>
<organism evidence="2 3">
    <name type="scientific">Paraglaciecola hydrolytica</name>
    <dbReference type="NCBI Taxonomy" id="1799789"/>
    <lineage>
        <taxon>Bacteria</taxon>
        <taxon>Pseudomonadati</taxon>
        <taxon>Pseudomonadota</taxon>
        <taxon>Gammaproteobacteria</taxon>
        <taxon>Alteromonadales</taxon>
        <taxon>Alteromonadaceae</taxon>
        <taxon>Paraglaciecola</taxon>
    </lineage>
</organism>
<evidence type="ECO:0000313" key="2">
    <source>
        <dbReference type="EMBL" id="KXI30051.1"/>
    </source>
</evidence>
<dbReference type="AlphaFoldDB" id="A0A136A4A1"/>
<protein>
    <recommendedName>
        <fullName evidence="4">Serine hydrolase</fullName>
    </recommendedName>
</protein>
<proteinExistence type="predicted"/>
<comment type="caution">
    <text evidence="2">The sequence shown here is derived from an EMBL/GenBank/DDBJ whole genome shotgun (WGS) entry which is preliminary data.</text>
</comment>
<name>A0A136A4A1_9ALTE</name>
<keyword evidence="1" id="KW-0732">Signal</keyword>
<evidence type="ECO:0000313" key="3">
    <source>
        <dbReference type="Proteomes" id="UP000070299"/>
    </source>
</evidence>
<dbReference type="STRING" id="1799789.AX660_08600"/>
<keyword evidence="3" id="KW-1185">Reference proteome</keyword>
<feature type="chain" id="PRO_5007469512" description="Serine hydrolase" evidence="1">
    <location>
        <begin position="26"/>
        <end position="440"/>
    </location>
</feature>
<dbReference type="Proteomes" id="UP000070299">
    <property type="component" value="Unassembled WGS sequence"/>
</dbReference>
<dbReference type="RefSeq" id="WP_068373743.1">
    <property type="nucleotide sequence ID" value="NZ_LSNE01000003.1"/>
</dbReference>
<evidence type="ECO:0008006" key="4">
    <source>
        <dbReference type="Google" id="ProtNLM"/>
    </source>
</evidence>
<gene>
    <name evidence="2" type="ORF">AX660_08600</name>
</gene>
<evidence type="ECO:0000256" key="1">
    <source>
        <dbReference type="SAM" id="SignalP"/>
    </source>
</evidence>
<dbReference type="EMBL" id="LSNE01000003">
    <property type="protein sequence ID" value="KXI30051.1"/>
    <property type="molecule type" value="Genomic_DNA"/>
</dbReference>
<dbReference type="OrthoDB" id="6336448at2"/>
<reference evidence="3" key="1">
    <citation type="submission" date="2016-02" db="EMBL/GenBank/DDBJ databases">
        <authorList>
            <person name="Schultz-Johansen M."/>
            <person name="Glaring M.A."/>
            <person name="Bech P.K."/>
            <person name="Stougaard P."/>
        </authorList>
    </citation>
    <scope>NUCLEOTIDE SEQUENCE [LARGE SCALE GENOMIC DNA]</scope>
    <source>
        <strain evidence="3">S66</strain>
    </source>
</reference>
<feature type="signal peptide" evidence="1">
    <location>
        <begin position="1"/>
        <end position="25"/>
    </location>
</feature>
<sequence length="440" mass="48967">MKLNTALFWLLYLVLQLNLVSQVQAQSNESITQEVRDFYPLVMNAHPYLPSNQQDHKIGANLPIRKPLEANYLNAKEINYFKPGWELRVASDWDFFSARPEMGKILVIDFKQTSAEPGSNLAYRYLANHNSQNDLYEPWSSSKIFAYTAAIARVRQTLQIGANSRAGDVPIADLITSIHSYEPFGKADGNSNAIATYFANIAGRDGLTALFHDQWLMLANPAIRFRGAYDNDAFAPQDGLWHSGEQAFEVPAYAKSSDDPGHQTYRCEHCGLTGNKPMTTLAQAEWLKRLALHEREPLTRHPYLESVDLEVLFFGTGRSQSAKQVGGMIQGISLMLPKAIALAISGDENADPKQVLEEATRGHWRIWQKIGWGPSETRGSGENVVLAHVSLPHYQGGKEFTIAAQTTAPGDGEIYVNYAGIKMQALLSQSLQELFNSPQP</sequence>